<evidence type="ECO:0000313" key="1">
    <source>
        <dbReference type="EMBL" id="GCL42996.1"/>
    </source>
</evidence>
<reference evidence="2" key="1">
    <citation type="submission" date="2019-02" db="EMBL/GenBank/DDBJ databases">
        <title>Draft genome sequence of Dolichospermum planctonicum NIES-80.</title>
        <authorList>
            <person name="Yamaguchi H."/>
            <person name="Suzuki S."/>
            <person name="Kawachi M."/>
        </authorList>
    </citation>
    <scope>NUCLEOTIDE SEQUENCE [LARGE SCALE GENOMIC DNA]</scope>
    <source>
        <strain evidence="2">NIES-80</strain>
    </source>
</reference>
<proteinExistence type="predicted"/>
<dbReference type="AlphaFoldDB" id="A0A480AG35"/>
<organism evidence="1 2">
    <name type="scientific">Dolichospermum planctonicum</name>
    <dbReference type="NCBI Taxonomy" id="136072"/>
    <lineage>
        <taxon>Bacteria</taxon>
        <taxon>Bacillati</taxon>
        <taxon>Cyanobacteriota</taxon>
        <taxon>Cyanophyceae</taxon>
        <taxon>Nostocales</taxon>
        <taxon>Aphanizomenonaceae</taxon>
        <taxon>Dolichospermum</taxon>
    </lineage>
</organism>
<accession>A0A480AG35</accession>
<comment type="caution">
    <text evidence="1">The sequence shown here is derived from an EMBL/GenBank/DDBJ whole genome shotgun (WGS) entry which is preliminary data.</text>
</comment>
<protein>
    <submittedName>
        <fullName evidence="1">Uncharacterized protein</fullName>
    </submittedName>
</protein>
<dbReference type="Proteomes" id="UP000299367">
    <property type="component" value="Unassembled WGS sequence"/>
</dbReference>
<gene>
    <name evidence="1" type="ORF">NIES80_27060</name>
</gene>
<sequence>MIRKFFTFTIFILAICSLPFFESQESRAESLVRNDTLVTQNSQADLRVIKGENYTKPGITPKIDSPTIQPDQTVILGDGFYKGKIAGNWVGKQIRISVCGWLSLECPTRVYTEYE</sequence>
<dbReference type="RefSeq" id="WP_162501198.1">
    <property type="nucleotide sequence ID" value="NZ_BJCF01000030.1"/>
</dbReference>
<name>A0A480AG35_9CYAN</name>
<evidence type="ECO:0000313" key="2">
    <source>
        <dbReference type="Proteomes" id="UP000299367"/>
    </source>
</evidence>
<dbReference type="EMBL" id="BJCF01000030">
    <property type="protein sequence ID" value="GCL42996.1"/>
    <property type="molecule type" value="Genomic_DNA"/>
</dbReference>